<proteinExistence type="predicted"/>
<evidence type="ECO:0000313" key="2">
    <source>
        <dbReference type="Proteomes" id="UP001596292"/>
    </source>
</evidence>
<protein>
    <submittedName>
        <fullName evidence="1">Uncharacterized protein</fullName>
    </submittedName>
</protein>
<name>A0ABW2BKF6_9HYPH</name>
<organism evidence="1 2">
    <name type="scientific">Methylobacterium komagatae</name>
    <dbReference type="NCBI Taxonomy" id="374425"/>
    <lineage>
        <taxon>Bacteria</taxon>
        <taxon>Pseudomonadati</taxon>
        <taxon>Pseudomonadota</taxon>
        <taxon>Alphaproteobacteria</taxon>
        <taxon>Hyphomicrobiales</taxon>
        <taxon>Methylobacteriaceae</taxon>
        <taxon>Methylobacterium</taxon>
    </lineage>
</organism>
<accession>A0ABW2BKF6</accession>
<keyword evidence="2" id="KW-1185">Reference proteome</keyword>
<evidence type="ECO:0000313" key="1">
    <source>
        <dbReference type="EMBL" id="MFC6790600.1"/>
    </source>
</evidence>
<comment type="caution">
    <text evidence="1">The sequence shown here is derived from an EMBL/GenBank/DDBJ whole genome shotgun (WGS) entry which is preliminary data.</text>
</comment>
<dbReference type="Proteomes" id="UP001596292">
    <property type="component" value="Unassembled WGS sequence"/>
</dbReference>
<dbReference type="RefSeq" id="WP_378970567.1">
    <property type="nucleotide sequence ID" value="NZ_JBHSWN010000001.1"/>
</dbReference>
<gene>
    <name evidence="1" type="ORF">ACFQE0_13885</name>
</gene>
<reference evidence="2" key="1">
    <citation type="journal article" date="2019" name="Int. J. Syst. Evol. Microbiol.">
        <title>The Global Catalogue of Microorganisms (GCM) 10K type strain sequencing project: providing services to taxonomists for standard genome sequencing and annotation.</title>
        <authorList>
            <consortium name="The Broad Institute Genomics Platform"/>
            <consortium name="The Broad Institute Genome Sequencing Center for Infectious Disease"/>
            <person name="Wu L."/>
            <person name="Ma J."/>
        </authorList>
    </citation>
    <scope>NUCLEOTIDE SEQUENCE [LARGE SCALE GENOMIC DNA]</scope>
    <source>
        <strain evidence="2">CCUG 48316</strain>
    </source>
</reference>
<sequence>MLIATYRNRLDRSGGYGVPPAIRADQAPTEEHRAAMTARLAALHDGLTDGEDPRPGQVAKRDVILALLAGFPTFGVAADGARATANLYVRALADVPTWAVREAAARFLSGETVLPWSDERCPNPPQVAAEARRSPSLVAIHAEIAALKDVLGAVPYQPISDAERERVLADIAASPNSLLSASRTPRLAAPSDSAGSSSAEIVAPLRSLDVSHLMASLDRKRVPA</sequence>
<dbReference type="EMBL" id="JBHSWN010000001">
    <property type="protein sequence ID" value="MFC6790600.1"/>
    <property type="molecule type" value="Genomic_DNA"/>
</dbReference>